<dbReference type="InterPro" id="IPR011051">
    <property type="entry name" value="RmlC_Cupin_sf"/>
</dbReference>
<dbReference type="RefSeq" id="WP_301592327.1">
    <property type="nucleotide sequence ID" value="NZ_JAPFQI010000027.1"/>
</dbReference>
<dbReference type="SUPFAM" id="SSF51182">
    <property type="entry name" value="RmlC-like cupins"/>
    <property type="match status" value="1"/>
</dbReference>
<sequence length="113" mass="12433">MGMVRVRRHREAAPGQSRTVRFQGRDFGAPVSMFLTDSAPGTGSSLHRHPYPETWVVREGEAEFSVGEQRHRASAGDIVVAPAHVPHRFLNIGAGSLRLVCIHPSNVIVQEEL</sequence>
<keyword evidence="1" id="KW-0479">Metal-binding</keyword>
<comment type="caution">
    <text evidence="3">The sequence shown here is derived from an EMBL/GenBank/DDBJ whole genome shotgun (WGS) entry which is preliminary data.</text>
</comment>
<dbReference type="Proteomes" id="UP001526430">
    <property type="component" value="Unassembled WGS sequence"/>
</dbReference>
<proteinExistence type="predicted"/>
<accession>A0ABT3P139</accession>
<dbReference type="Gene3D" id="2.60.120.10">
    <property type="entry name" value="Jelly Rolls"/>
    <property type="match status" value="1"/>
</dbReference>
<dbReference type="InterPro" id="IPR014710">
    <property type="entry name" value="RmlC-like_jellyroll"/>
</dbReference>
<keyword evidence="4" id="KW-1185">Reference proteome</keyword>
<dbReference type="EMBL" id="JAPFQI010000027">
    <property type="protein sequence ID" value="MCW8088123.1"/>
    <property type="molecule type" value="Genomic_DNA"/>
</dbReference>
<evidence type="ECO:0000313" key="3">
    <source>
        <dbReference type="EMBL" id="MCW8088123.1"/>
    </source>
</evidence>
<dbReference type="PANTHER" id="PTHR35848">
    <property type="entry name" value="OXALATE-BINDING PROTEIN"/>
    <property type="match status" value="1"/>
</dbReference>
<name>A0ABT3P139_9PROT</name>
<dbReference type="InterPro" id="IPR013096">
    <property type="entry name" value="Cupin_2"/>
</dbReference>
<feature type="domain" description="Cupin type-2" evidence="2">
    <location>
        <begin position="37"/>
        <end position="102"/>
    </location>
</feature>
<protein>
    <submittedName>
        <fullName evidence="3">Cupin domain-containing protein</fullName>
    </submittedName>
</protein>
<dbReference type="PANTHER" id="PTHR35848:SF6">
    <property type="entry name" value="CUPIN TYPE-2 DOMAIN-CONTAINING PROTEIN"/>
    <property type="match status" value="1"/>
</dbReference>
<dbReference type="InterPro" id="IPR051610">
    <property type="entry name" value="GPI/OXD"/>
</dbReference>
<evidence type="ECO:0000259" key="2">
    <source>
        <dbReference type="Pfam" id="PF07883"/>
    </source>
</evidence>
<dbReference type="Pfam" id="PF07883">
    <property type="entry name" value="Cupin_2"/>
    <property type="match status" value="1"/>
</dbReference>
<evidence type="ECO:0000313" key="4">
    <source>
        <dbReference type="Proteomes" id="UP001526430"/>
    </source>
</evidence>
<organism evidence="3 4">
    <name type="scientific">Sabulicella glaciei</name>
    <dbReference type="NCBI Taxonomy" id="2984948"/>
    <lineage>
        <taxon>Bacteria</taxon>
        <taxon>Pseudomonadati</taxon>
        <taxon>Pseudomonadota</taxon>
        <taxon>Alphaproteobacteria</taxon>
        <taxon>Acetobacterales</taxon>
        <taxon>Acetobacteraceae</taxon>
        <taxon>Sabulicella</taxon>
    </lineage>
</organism>
<gene>
    <name evidence="3" type="ORF">OF850_21235</name>
</gene>
<evidence type="ECO:0000256" key="1">
    <source>
        <dbReference type="ARBA" id="ARBA00022723"/>
    </source>
</evidence>
<reference evidence="3 4" key="1">
    <citation type="submission" date="2022-10" db="EMBL/GenBank/DDBJ databases">
        <title>Roseococcus glaciei nov., sp. nov., isolated from glacier.</title>
        <authorList>
            <person name="Liu Q."/>
            <person name="Xin Y.-H."/>
        </authorList>
    </citation>
    <scope>NUCLEOTIDE SEQUENCE [LARGE SCALE GENOMIC DNA]</scope>
    <source>
        <strain evidence="3 4">MDT2-1-1</strain>
    </source>
</reference>